<feature type="signal peptide" evidence="1">
    <location>
        <begin position="1"/>
        <end position="22"/>
    </location>
</feature>
<reference evidence="3" key="1">
    <citation type="submission" date="2014-09" db="EMBL/GenBank/DDBJ databases">
        <authorList>
            <person name="Gomez-Valero L."/>
        </authorList>
    </citation>
    <scope>NUCLEOTIDE SEQUENCE [LARGE SCALE GENOMIC DNA]</scope>
    <source>
        <strain evidence="3">ATCC700992</strain>
    </source>
</reference>
<dbReference type="EMBL" id="LN614827">
    <property type="protein sequence ID" value="CEG58082.1"/>
    <property type="molecule type" value="Genomic_DNA"/>
</dbReference>
<accession>A0A098G6K5</accession>
<gene>
    <name evidence="2" type="ORF">LFA_2716</name>
</gene>
<organism evidence="2 3">
    <name type="scientific">Legionella fallonii LLAP-10</name>
    <dbReference type="NCBI Taxonomy" id="1212491"/>
    <lineage>
        <taxon>Bacteria</taxon>
        <taxon>Pseudomonadati</taxon>
        <taxon>Pseudomonadota</taxon>
        <taxon>Gammaproteobacteria</taxon>
        <taxon>Legionellales</taxon>
        <taxon>Legionellaceae</taxon>
        <taxon>Legionella</taxon>
    </lineage>
</organism>
<sequence>MYKSIKVFFFFLIINHNSFSMNAITKLFTSTSYNFTPGQTLTLVNNTSKTITAICQVTVVTNQIHSISMKVLNGSGQINGTSLTKGQTLVQTVYNTQVIPVTANSGAKAEFTNLGPYIVSASCW</sequence>
<dbReference type="HOGENOM" id="CLU_2001018_0_0_6"/>
<dbReference type="Proteomes" id="UP000032430">
    <property type="component" value="Chromosome I"/>
</dbReference>
<protein>
    <submittedName>
        <fullName evidence="2">Uncharacterized protein</fullName>
    </submittedName>
</protein>
<name>A0A098G6K5_9GAMM</name>
<dbReference type="STRING" id="1212491.LFA_2716"/>
<dbReference type="AlphaFoldDB" id="A0A098G6K5"/>
<keyword evidence="3" id="KW-1185">Reference proteome</keyword>
<feature type="chain" id="PRO_5001935424" evidence="1">
    <location>
        <begin position="23"/>
        <end position="124"/>
    </location>
</feature>
<dbReference type="KEGG" id="lfa:LFA_2716"/>
<keyword evidence="1" id="KW-0732">Signal</keyword>
<evidence type="ECO:0000256" key="1">
    <source>
        <dbReference type="SAM" id="SignalP"/>
    </source>
</evidence>
<evidence type="ECO:0000313" key="3">
    <source>
        <dbReference type="Proteomes" id="UP000032430"/>
    </source>
</evidence>
<evidence type="ECO:0000313" key="2">
    <source>
        <dbReference type="EMBL" id="CEG58082.1"/>
    </source>
</evidence>
<proteinExistence type="predicted"/>